<dbReference type="EMBL" id="QFLI01000005">
    <property type="protein sequence ID" value="PXY00865.1"/>
    <property type="molecule type" value="Genomic_DNA"/>
</dbReference>
<protein>
    <submittedName>
        <fullName evidence="3">Uncharacterized protein</fullName>
    </submittedName>
</protein>
<feature type="transmembrane region" description="Helical" evidence="2">
    <location>
        <begin position="70"/>
        <end position="89"/>
    </location>
</feature>
<keyword evidence="2" id="KW-0812">Transmembrane</keyword>
<accession>A0A2V3ZW23</accession>
<keyword evidence="4" id="KW-1185">Reference proteome</keyword>
<keyword evidence="1" id="KW-0175">Coiled coil</keyword>
<organism evidence="3 4">
    <name type="scientific">Marinifilum breve</name>
    <dbReference type="NCBI Taxonomy" id="2184082"/>
    <lineage>
        <taxon>Bacteria</taxon>
        <taxon>Pseudomonadati</taxon>
        <taxon>Bacteroidota</taxon>
        <taxon>Bacteroidia</taxon>
        <taxon>Marinilabiliales</taxon>
        <taxon>Marinifilaceae</taxon>
    </lineage>
</organism>
<dbReference type="RefSeq" id="WP_110361231.1">
    <property type="nucleotide sequence ID" value="NZ_QFLI01000005.1"/>
</dbReference>
<name>A0A2V3ZW23_9BACT</name>
<dbReference type="Proteomes" id="UP000248079">
    <property type="component" value="Unassembled WGS sequence"/>
</dbReference>
<evidence type="ECO:0000313" key="3">
    <source>
        <dbReference type="EMBL" id="PXY00865.1"/>
    </source>
</evidence>
<dbReference type="AlphaFoldDB" id="A0A2V3ZW23"/>
<evidence type="ECO:0000256" key="1">
    <source>
        <dbReference type="SAM" id="Coils"/>
    </source>
</evidence>
<reference evidence="3 4" key="1">
    <citation type="submission" date="2018-05" db="EMBL/GenBank/DDBJ databases">
        <title>Marinifilum breve JC075T sp. nov., a marine bacterium isolated from Yongle Blue Hole in the South China Sea.</title>
        <authorList>
            <person name="Fu T."/>
        </authorList>
    </citation>
    <scope>NUCLEOTIDE SEQUENCE [LARGE SCALE GENOMIC DNA]</scope>
    <source>
        <strain evidence="3 4">JC075</strain>
    </source>
</reference>
<comment type="caution">
    <text evidence="3">The sequence shown here is derived from an EMBL/GenBank/DDBJ whole genome shotgun (WGS) entry which is preliminary data.</text>
</comment>
<sequence length="90" mass="10700">MSSAGHVFDMIRRLRGNRAQLTSNKEGFRDNIEIKEKRRTFVRFKKISKEEMKEVKENIRSKAKREKRRYYIASVVVSVILIVALIFILK</sequence>
<proteinExistence type="predicted"/>
<evidence type="ECO:0000256" key="2">
    <source>
        <dbReference type="SAM" id="Phobius"/>
    </source>
</evidence>
<gene>
    <name evidence="3" type="ORF">DF185_13280</name>
</gene>
<keyword evidence="2" id="KW-1133">Transmembrane helix</keyword>
<evidence type="ECO:0000313" key="4">
    <source>
        <dbReference type="Proteomes" id="UP000248079"/>
    </source>
</evidence>
<feature type="coiled-coil region" evidence="1">
    <location>
        <begin position="11"/>
        <end position="69"/>
    </location>
</feature>
<dbReference type="OrthoDB" id="1452733at2"/>
<keyword evidence="2" id="KW-0472">Membrane</keyword>